<protein>
    <submittedName>
        <fullName evidence="6">Inactive ubiquitin carboxyl-terminal hydrolase 54</fullName>
    </submittedName>
</protein>
<evidence type="ECO:0000313" key="6">
    <source>
        <dbReference type="EMBL" id="KAK1363366.1"/>
    </source>
</evidence>
<proteinExistence type="predicted"/>
<dbReference type="InterPro" id="IPR038765">
    <property type="entry name" value="Papain-like_cys_pep_sf"/>
</dbReference>
<organism evidence="6 7">
    <name type="scientific">Heracleum sosnowskyi</name>
    <dbReference type="NCBI Taxonomy" id="360622"/>
    <lineage>
        <taxon>Eukaryota</taxon>
        <taxon>Viridiplantae</taxon>
        <taxon>Streptophyta</taxon>
        <taxon>Embryophyta</taxon>
        <taxon>Tracheophyta</taxon>
        <taxon>Spermatophyta</taxon>
        <taxon>Magnoliopsida</taxon>
        <taxon>eudicotyledons</taxon>
        <taxon>Gunneridae</taxon>
        <taxon>Pentapetalae</taxon>
        <taxon>asterids</taxon>
        <taxon>campanulids</taxon>
        <taxon>Apiales</taxon>
        <taxon>Apiaceae</taxon>
        <taxon>Apioideae</taxon>
        <taxon>apioid superclade</taxon>
        <taxon>Tordylieae</taxon>
        <taxon>Tordyliinae</taxon>
        <taxon>Heracleum</taxon>
    </lineage>
</organism>
<dbReference type="InterPro" id="IPR028889">
    <property type="entry name" value="USP"/>
</dbReference>
<feature type="region of interest" description="Disordered" evidence="4">
    <location>
        <begin position="955"/>
        <end position="981"/>
    </location>
</feature>
<evidence type="ECO:0000256" key="4">
    <source>
        <dbReference type="SAM" id="MobiDB-lite"/>
    </source>
</evidence>
<dbReference type="EMBL" id="JAUIZM010000009">
    <property type="protein sequence ID" value="KAK1363366.1"/>
    <property type="molecule type" value="Genomic_DNA"/>
</dbReference>
<dbReference type="PANTHER" id="PTHR22975">
    <property type="entry name" value="UBIQUITIN SPECIFIC PROTEINASE"/>
    <property type="match status" value="1"/>
</dbReference>
<dbReference type="Proteomes" id="UP001237642">
    <property type="component" value="Unassembled WGS sequence"/>
</dbReference>
<feature type="coiled-coil region" evidence="3">
    <location>
        <begin position="865"/>
        <end position="892"/>
    </location>
</feature>
<dbReference type="SUPFAM" id="SSF54001">
    <property type="entry name" value="Cysteine proteinases"/>
    <property type="match status" value="1"/>
</dbReference>
<evidence type="ECO:0000313" key="7">
    <source>
        <dbReference type="Proteomes" id="UP001237642"/>
    </source>
</evidence>
<feature type="region of interest" description="Disordered" evidence="4">
    <location>
        <begin position="1"/>
        <end position="39"/>
    </location>
</feature>
<dbReference type="PROSITE" id="PS00028">
    <property type="entry name" value="ZINC_FINGER_C2H2_1"/>
    <property type="match status" value="1"/>
</dbReference>
<feature type="domain" description="USP" evidence="5">
    <location>
        <begin position="1222"/>
        <end position="1554"/>
    </location>
</feature>
<keyword evidence="2 6" id="KW-0378">Hydrolase</keyword>
<dbReference type="InterPro" id="IPR052398">
    <property type="entry name" value="Ubiquitin_hydrolase_53/54"/>
</dbReference>
<comment type="caution">
    <text evidence="6">The sequence shown here is derived from an EMBL/GenBank/DDBJ whole genome shotgun (WGS) entry which is preliminary data.</text>
</comment>
<feature type="compositionally biased region" description="Polar residues" evidence="4">
    <location>
        <begin position="28"/>
        <end position="39"/>
    </location>
</feature>
<dbReference type="CDD" id="cd02257">
    <property type="entry name" value="Peptidase_C19"/>
    <property type="match status" value="1"/>
</dbReference>
<sequence length="1555" mass="176233">MGHKKRTVATRSKQSPAVDSGGCVSADVSPSLNETKQNPNFSFRNKQVEKQVEAPSAEIKLECEKAFTVLRKGHHKKALRLMKELCGRNVSIVDLGFVHRVQGTICFKVSSLFDDVGMREKFIRNAIESAKKATLLSPNSVEYAHFYVNLLWGEAEETRDYSEVYEECERALGVKNPVDPGLESFKEESLKVMTSEARIGFVQNELRGLMQRANVCSIQSHMKNSGYVDRLVHILQQPRRVLDDPMDVELIQERRANEVKKATKTLEERRKEIEVRVAAARLLQQKSEAVVEQDDSDNVLDQSSGPDQGIGERKKGGNVRKDASSAEWKNFVQSYWDSMTSEMKMNLLRIYVSDIKVPFSILKDAQACEVLSEAVSFAEANKQWKFWVCCRCSEKFVDSKSHLHHVLQEHTSKLSSEMQSVLPHNIGDEWIQKLLSCSWKPLDVVAAVKMLEKQRNHVDPNFIYESYERIDYDEDIDCFAGSTSENVWDSPLQDEEMVDGFESESHENILDGIWGDCNEISGCKAISPSSWPLSDDVECAKLLQKIGSVFQLLIKHKCLTGIHLRKIIQFAMSELQNLGSVSRLFNFCVHQTPLCICFLRAQELKKVLEFLQELSNSWGVDRYAKKNNFLDDSNSNIHADTTEKVVLDELSSFLLLDVSFMPCKVFPSISNDAVTDDATSTISASVANDNGVLDADALLSWIYTGSASRDQLTHWTHTKEQKANEAMDILQNYEKKFQQLQTLCNRKIGHLTHQQALRSIEDICTEEGKRKDHSTGLIYKSYVSALKKRQRELTQSENEVMSTDSRFELNVISNILNEAESVHPEQMKLEDIMSDSGKDISVVVRGKDNKRMMKKFLHKKDSWIVGEIQRQKEQLSEEFNKTEEKLLKSVAEMYNVKVQLEAASAHDYRLILVPLLKSFIRARLEDLAEKYATEKSDAAREAFLAELAVDSTKHFVNRNDGARHDKSKEKKKNKDSRKSKDVKAIANNELHVRPQDIGEFNSPVSLECHEGHLDHEPVVGGSGVDLGYKEEELECRNLKVEAEVRKLEETLEYQRMIENQAKQKHLAESIYWQVPLSQRQGNGFCNGAGHVPGETGDEASQKISVIHSNCLSIGVGDNGSEGFNRRTGRRGKCEKYPNEVVEGKYQYLQFGQIKLDDILHDDTYLANGTKTLRQMRAEEGDEERFQADLKKAVCQSLGMEDVGLAPTEISVEYVNGVDVYGTGLKNEAGEYNCFLNVIIQSLWHIRRFRKDFVRRSALGHVHVGDPCVICALYDIFNSLSTESSNLRREAVAPTSLRTALSNLYPESNFFQEAQMNDASEVLGVIFDCIHHSFTSGVGVFDTKSIESNDMGSWDCANNACVAHSLFGMNVFERLNCDNCGLESREMKYTSFFYNINASALRNKKAMCPESCFDELLSLVERNDQFMCNPEVRGCGKFNYKNHVLSTKPHVFTAVLGWQNTCESVDDIRATLAALATDIDIGVLYGGADPKSRHRLISVVCYYGEHYHCFAYSHDHKRWIMYDDKTVKLIGGWEDVITMCEKGHLQPQVLFFEAVN</sequence>
<dbReference type="Pfam" id="PF04781">
    <property type="entry name" value="DUF627"/>
    <property type="match status" value="1"/>
</dbReference>
<evidence type="ECO:0000256" key="1">
    <source>
        <dbReference type="ARBA" id="ARBA00022786"/>
    </source>
</evidence>
<evidence type="ECO:0000259" key="5">
    <source>
        <dbReference type="PROSITE" id="PS50235"/>
    </source>
</evidence>
<dbReference type="PROSITE" id="PS50235">
    <property type="entry name" value="USP_3"/>
    <property type="match status" value="1"/>
</dbReference>
<dbReference type="InterPro" id="IPR006866">
    <property type="entry name" value="DUF627_N"/>
</dbReference>
<name>A0AAD8HAI5_9APIA</name>
<accession>A0AAD8HAI5</accession>
<reference evidence="6" key="1">
    <citation type="submission" date="2023-02" db="EMBL/GenBank/DDBJ databases">
        <title>Genome of toxic invasive species Heracleum sosnowskyi carries increased number of genes despite the absence of recent whole-genome duplications.</title>
        <authorList>
            <person name="Schelkunov M."/>
            <person name="Shtratnikova V."/>
            <person name="Makarenko M."/>
            <person name="Klepikova A."/>
            <person name="Omelchenko D."/>
            <person name="Novikova G."/>
            <person name="Obukhova E."/>
            <person name="Bogdanov V."/>
            <person name="Penin A."/>
            <person name="Logacheva M."/>
        </authorList>
    </citation>
    <scope>NUCLEOTIDE SEQUENCE</scope>
    <source>
        <strain evidence="6">Hsosn_3</strain>
        <tissue evidence="6">Leaf</tissue>
    </source>
</reference>
<evidence type="ECO:0000256" key="2">
    <source>
        <dbReference type="ARBA" id="ARBA00022801"/>
    </source>
</evidence>
<dbReference type="InterPro" id="IPR006865">
    <property type="entry name" value="DUF629"/>
</dbReference>
<dbReference type="GO" id="GO:0016579">
    <property type="term" value="P:protein deubiquitination"/>
    <property type="evidence" value="ECO:0007669"/>
    <property type="project" value="InterPro"/>
</dbReference>
<dbReference type="InterPro" id="IPR013087">
    <property type="entry name" value="Znf_C2H2_type"/>
</dbReference>
<gene>
    <name evidence="6" type="ORF">POM88_038927</name>
</gene>
<feature type="region of interest" description="Disordered" evidence="4">
    <location>
        <begin position="288"/>
        <end position="321"/>
    </location>
</feature>
<evidence type="ECO:0000256" key="3">
    <source>
        <dbReference type="SAM" id="Coils"/>
    </source>
</evidence>
<dbReference type="Pfam" id="PF00443">
    <property type="entry name" value="UCH"/>
    <property type="match status" value="1"/>
</dbReference>
<keyword evidence="7" id="KW-1185">Reference proteome</keyword>
<reference evidence="6" key="2">
    <citation type="submission" date="2023-05" db="EMBL/GenBank/DDBJ databases">
        <authorList>
            <person name="Schelkunov M.I."/>
        </authorList>
    </citation>
    <scope>NUCLEOTIDE SEQUENCE</scope>
    <source>
        <strain evidence="6">Hsosn_3</strain>
        <tissue evidence="6">Leaf</tissue>
    </source>
</reference>
<dbReference type="GO" id="GO:0004843">
    <property type="term" value="F:cysteine-type deubiquitinase activity"/>
    <property type="evidence" value="ECO:0007669"/>
    <property type="project" value="InterPro"/>
</dbReference>
<keyword evidence="1" id="KW-0833">Ubl conjugation pathway</keyword>
<dbReference type="Pfam" id="PF04780">
    <property type="entry name" value="DUF629"/>
    <property type="match status" value="1"/>
</dbReference>
<dbReference type="PANTHER" id="PTHR22975:SF9">
    <property type="entry name" value="ECHINUS SPLICE FORM 3"/>
    <property type="match status" value="1"/>
</dbReference>
<dbReference type="InterPro" id="IPR001394">
    <property type="entry name" value="Peptidase_C19_UCH"/>
</dbReference>
<keyword evidence="3" id="KW-0175">Coiled coil</keyword>
<dbReference type="Gene3D" id="3.90.70.10">
    <property type="entry name" value="Cysteine proteinases"/>
    <property type="match status" value="1"/>
</dbReference>
<feature type="compositionally biased region" description="Basic and acidic residues" evidence="4">
    <location>
        <begin position="310"/>
        <end position="321"/>
    </location>
</feature>